<keyword evidence="2" id="KW-1185">Reference proteome</keyword>
<evidence type="ECO:0000313" key="1">
    <source>
        <dbReference type="EMBL" id="GMA28445.1"/>
    </source>
</evidence>
<gene>
    <name evidence="1" type="ORF">GCM10025874_16980</name>
</gene>
<dbReference type="Gene3D" id="3.40.50.300">
    <property type="entry name" value="P-loop containing nucleotide triphosphate hydrolases"/>
    <property type="match status" value="1"/>
</dbReference>
<evidence type="ECO:0000313" key="2">
    <source>
        <dbReference type="Proteomes" id="UP001157160"/>
    </source>
</evidence>
<dbReference type="EMBL" id="BSUL01000001">
    <property type="protein sequence ID" value="GMA28445.1"/>
    <property type="molecule type" value="Genomic_DNA"/>
</dbReference>
<dbReference type="InterPro" id="IPR027417">
    <property type="entry name" value="P-loop_NTPase"/>
</dbReference>
<reference evidence="1 2" key="1">
    <citation type="journal article" date="2014" name="Int. J. Syst. Evol. Microbiol.">
        <title>Complete genome sequence of Corynebacterium casei LMG S-19264T (=DSM 44701T), isolated from a smear-ripened cheese.</title>
        <authorList>
            <consortium name="US DOE Joint Genome Institute (JGI-PGF)"/>
            <person name="Walter F."/>
            <person name="Albersmeier A."/>
            <person name="Kalinowski J."/>
            <person name="Ruckert C."/>
        </authorList>
    </citation>
    <scope>NUCLEOTIDE SEQUENCE [LARGE SCALE GENOMIC DNA]</scope>
    <source>
        <strain evidence="1 2">NBRC 112289</strain>
    </source>
</reference>
<protein>
    <submittedName>
        <fullName evidence="1">Uncharacterized protein</fullName>
    </submittedName>
</protein>
<dbReference type="SUPFAM" id="SSF52540">
    <property type="entry name" value="P-loop containing nucleoside triphosphate hydrolases"/>
    <property type="match status" value="1"/>
</dbReference>
<dbReference type="Proteomes" id="UP001157160">
    <property type="component" value="Unassembled WGS sequence"/>
</dbReference>
<proteinExistence type="predicted"/>
<sequence length="1059" mass="114344">MEDDDQTVGHPLHLGGGRLRVKPDAVSWADEEYTPVNVAEPVWAAWREELAAVGGTSPLLHFEDTPRTGIELGTTHPGGLAQFITGRPTLLSSLLRDDRAFAAATAAAEEIAAKGHELATTRGIDSVHLGIGMAEWRHEGEQFRGPILLRPLALRRYGHDFELTLRGTAKLNPALAAALAEQYGIEIDPKAFVALTEQGSSFSPNPIIDRLRGLTAHLGFFAVQPRLVVSSFADAGAALAADVTAPAHPVLDALAGNPSAKWAVTESRLPADVVPSDEREPGLDTLLLDADPEQEEAVAHIAAGNSLVLTALPGTGATQTVVNAIGALVAANKRVLVVSPRRASLQGLVRRFSDIGLPGVGAPTGEPRRAVLRGISRNEKAKRPQLAEVDNALVRLRGVLLEYRRALTPKDPGMGVSVLECLQELSRLALLPDPPTTTARLPRRTLEALATDRAAVARVLSELADLGEFRFGPRDSAWHGADFGSAEQAIEAHRTVSRLANGGLQELLDLARPVIAESRMRPFGTIQELGQYLSLLAGIRDTLDRFQPVVFDRSLGELIAATAPRRDGGDMSGGNRRRLKKLAREYLRPGVHVGDLHGFLVEIQQQRQLWQRYARAGVEPQVPTGIADVYRAYQQMQQDLSALDGPLGLHGDEVLTAMPLAELQARLDALAADEEALANLRERSALARELHGIDLADLLDDFAARRIEGPRVAGELELAWWKSALESLLQSERALLGANTSVLDRLEADFRLVDEAHTAGSAQLLAWQLAENWKLGLVDWPEEAAKLKQLLRGDAVDADELHRAAPHLTRFLAPVWLASPYEVPLLPEGMGFDAVVLLDAGSMSLAETVPAIRRSRQVVVVGDPVTQAARPFRIAVGEVPAAAEDFALQAPDAEPEEEVAETPEEHSAYSALAALLPQRELTRSYRAGGDDLAGLVNRRFYGGRIAALPWAGSFLGHDSIGLELLRDGSGMPDSISGAVESPDAELGRVVALVLEHARQRPNESLMVVTASRKHAARLQREVTTALRARSELVDFLVRDRAEPCSSRRSSRPWSRAATA</sequence>
<accession>A0AA37UKG1</accession>
<name>A0AA37UKG1_9MICO</name>
<dbReference type="AlphaFoldDB" id="A0AA37UKG1"/>
<comment type="caution">
    <text evidence="1">The sequence shown here is derived from an EMBL/GenBank/DDBJ whole genome shotgun (WGS) entry which is preliminary data.</text>
</comment>
<organism evidence="1 2">
    <name type="scientific">Arenivirga flava</name>
    <dbReference type="NCBI Taxonomy" id="1930060"/>
    <lineage>
        <taxon>Bacteria</taxon>
        <taxon>Bacillati</taxon>
        <taxon>Actinomycetota</taxon>
        <taxon>Actinomycetes</taxon>
        <taxon>Micrococcales</taxon>
        <taxon>Microbacteriaceae</taxon>
        <taxon>Arenivirga</taxon>
    </lineage>
</organism>